<protein>
    <submittedName>
        <fullName evidence="2">Uncharacterized protein</fullName>
    </submittedName>
</protein>
<sequence>MMMPLGMQQLQMSLLASLGPTGLGMGMTGVGLGMGMGMMDLNSVAAGRVPMAPMAQPLPTIGSHAIPGSVHPATFIQPNMTATGFSTSSDANDRMGNTSFLDLYRAYIACQHQSMNMNMNMDFYNSMALQQQQQQQVKQLQQQQFDHHQQQQVKQLQQQQFDHHQQQQVNNNK</sequence>
<feature type="region of interest" description="Disordered" evidence="1">
    <location>
        <begin position="151"/>
        <end position="173"/>
    </location>
</feature>
<evidence type="ECO:0000313" key="2">
    <source>
        <dbReference type="EMBL" id="ADE76537.1"/>
    </source>
</evidence>
<dbReference type="EMBL" id="BT123202">
    <property type="protein sequence ID" value="ADE76537.1"/>
    <property type="molecule type" value="mRNA"/>
</dbReference>
<proteinExistence type="evidence at transcript level"/>
<name>D5AAG8_PICSI</name>
<feature type="compositionally biased region" description="Low complexity" evidence="1">
    <location>
        <begin position="151"/>
        <end position="160"/>
    </location>
</feature>
<evidence type="ECO:0000256" key="1">
    <source>
        <dbReference type="SAM" id="MobiDB-lite"/>
    </source>
</evidence>
<organism evidence="2">
    <name type="scientific">Picea sitchensis</name>
    <name type="common">Sitka spruce</name>
    <name type="synonym">Pinus sitchensis</name>
    <dbReference type="NCBI Taxonomy" id="3332"/>
    <lineage>
        <taxon>Eukaryota</taxon>
        <taxon>Viridiplantae</taxon>
        <taxon>Streptophyta</taxon>
        <taxon>Embryophyta</taxon>
        <taxon>Tracheophyta</taxon>
        <taxon>Spermatophyta</taxon>
        <taxon>Pinopsida</taxon>
        <taxon>Pinidae</taxon>
        <taxon>Conifers I</taxon>
        <taxon>Pinales</taxon>
        <taxon>Pinaceae</taxon>
        <taxon>Picea</taxon>
    </lineage>
</organism>
<accession>D5AAG8</accession>
<reference evidence="2" key="1">
    <citation type="submission" date="2010-04" db="EMBL/GenBank/DDBJ databases">
        <authorList>
            <person name="Reid K.E."/>
            <person name="Liao N."/>
            <person name="Chan S."/>
            <person name="Docking R."/>
            <person name="Taylor G."/>
            <person name="Moore R."/>
            <person name="Mayo M."/>
            <person name="Munro S."/>
            <person name="King J."/>
            <person name="Yanchuk A."/>
            <person name="Holt R."/>
            <person name="Jones S."/>
            <person name="Marra M."/>
            <person name="Ritland C.E."/>
            <person name="Ritland K."/>
            <person name="Bohlmann J."/>
        </authorList>
    </citation>
    <scope>NUCLEOTIDE SEQUENCE</scope>
    <source>
        <tissue evidence="2">Bud</tissue>
    </source>
</reference>
<dbReference type="AlphaFoldDB" id="D5AAG8"/>